<dbReference type="SUPFAM" id="SSF47459">
    <property type="entry name" value="HLH, helix-loop-helix DNA-binding domain"/>
    <property type="match status" value="1"/>
</dbReference>
<feature type="compositionally biased region" description="Low complexity" evidence="1">
    <location>
        <begin position="43"/>
        <end position="55"/>
    </location>
</feature>
<keyword evidence="4" id="KW-1185">Reference proteome</keyword>
<reference evidence="3 4" key="1">
    <citation type="submission" date="2021-04" db="EMBL/GenBank/DDBJ databases">
        <authorList>
            <person name="Bliznina A."/>
        </authorList>
    </citation>
    <scope>NUCLEOTIDE SEQUENCE [LARGE SCALE GENOMIC DNA]</scope>
</reference>
<sequence length="264" mass="29826">MVTETSTWIEYSMKSSMINPEPSETVMWGQDFLHVPQPHVNLPPQAFQPPVQQPQSVPIATAPAHRQDPKKEERSNRRKMATQREKRRMEKLNHCIEDIRTIVCPDMKTPTKAKILREAINRILYLEKVTAEMMGKGMIPAQNQSFPEQPVQSANRSASPVENHSQGQLSPDSSYAEQQNYSPETSLAFAHSPDSGVLTQEPAQASPLFNQENSNSALPPVTQVVTGEFPACDYYVYETAVGQPDQPDQQAYFMQDEIVCYQYE</sequence>
<dbReference type="Proteomes" id="UP001158576">
    <property type="component" value="Chromosome 2"/>
</dbReference>
<dbReference type="CDD" id="cd00083">
    <property type="entry name" value="bHLH_SF"/>
    <property type="match status" value="1"/>
</dbReference>
<dbReference type="InterPro" id="IPR036638">
    <property type="entry name" value="HLH_DNA-bd_sf"/>
</dbReference>
<proteinExistence type="predicted"/>
<dbReference type="SMART" id="SM00353">
    <property type="entry name" value="HLH"/>
    <property type="match status" value="1"/>
</dbReference>
<evidence type="ECO:0000259" key="2">
    <source>
        <dbReference type="PROSITE" id="PS50888"/>
    </source>
</evidence>
<organism evidence="3 4">
    <name type="scientific">Oikopleura dioica</name>
    <name type="common">Tunicate</name>
    <dbReference type="NCBI Taxonomy" id="34765"/>
    <lineage>
        <taxon>Eukaryota</taxon>
        <taxon>Metazoa</taxon>
        <taxon>Chordata</taxon>
        <taxon>Tunicata</taxon>
        <taxon>Appendicularia</taxon>
        <taxon>Copelata</taxon>
        <taxon>Oikopleuridae</taxon>
        <taxon>Oikopleura</taxon>
    </lineage>
</organism>
<dbReference type="Gene3D" id="4.10.280.10">
    <property type="entry name" value="Helix-loop-helix DNA-binding domain"/>
    <property type="match status" value="1"/>
</dbReference>
<evidence type="ECO:0000256" key="1">
    <source>
        <dbReference type="SAM" id="MobiDB-lite"/>
    </source>
</evidence>
<protein>
    <submittedName>
        <fullName evidence="3">Oidioi.mRNA.OKI2018_I69.chr2.g5912.t1.cds</fullName>
    </submittedName>
</protein>
<feature type="compositionally biased region" description="Basic and acidic residues" evidence="1">
    <location>
        <begin position="65"/>
        <end position="75"/>
    </location>
</feature>
<dbReference type="Pfam" id="PF00010">
    <property type="entry name" value="HLH"/>
    <property type="match status" value="1"/>
</dbReference>
<name>A0ABN7T1X7_OIKDI</name>
<dbReference type="InterPro" id="IPR011598">
    <property type="entry name" value="bHLH_dom"/>
</dbReference>
<dbReference type="PROSITE" id="PS50888">
    <property type="entry name" value="BHLH"/>
    <property type="match status" value="1"/>
</dbReference>
<feature type="region of interest" description="Disordered" evidence="1">
    <location>
        <begin position="39"/>
        <end position="89"/>
    </location>
</feature>
<feature type="domain" description="BHLH" evidence="2">
    <location>
        <begin position="76"/>
        <end position="126"/>
    </location>
</feature>
<accession>A0ABN7T1X7</accession>
<feature type="compositionally biased region" description="Polar residues" evidence="1">
    <location>
        <begin position="141"/>
        <end position="185"/>
    </location>
</feature>
<gene>
    <name evidence="3" type="ORF">OKIOD_LOCUS14677</name>
</gene>
<feature type="region of interest" description="Disordered" evidence="1">
    <location>
        <begin position="140"/>
        <end position="200"/>
    </location>
</feature>
<evidence type="ECO:0000313" key="4">
    <source>
        <dbReference type="Proteomes" id="UP001158576"/>
    </source>
</evidence>
<evidence type="ECO:0000313" key="3">
    <source>
        <dbReference type="EMBL" id="CAG5111626.1"/>
    </source>
</evidence>
<dbReference type="EMBL" id="OU015567">
    <property type="protein sequence ID" value="CAG5111626.1"/>
    <property type="molecule type" value="Genomic_DNA"/>
</dbReference>